<organism evidence="1">
    <name type="scientific">Sesamum latifolium</name>
    <dbReference type="NCBI Taxonomy" id="2727402"/>
    <lineage>
        <taxon>Eukaryota</taxon>
        <taxon>Viridiplantae</taxon>
        <taxon>Streptophyta</taxon>
        <taxon>Embryophyta</taxon>
        <taxon>Tracheophyta</taxon>
        <taxon>Spermatophyta</taxon>
        <taxon>Magnoliopsida</taxon>
        <taxon>eudicotyledons</taxon>
        <taxon>Gunneridae</taxon>
        <taxon>Pentapetalae</taxon>
        <taxon>asterids</taxon>
        <taxon>lamiids</taxon>
        <taxon>Lamiales</taxon>
        <taxon>Pedaliaceae</taxon>
        <taxon>Sesamum</taxon>
    </lineage>
</organism>
<sequence length="77" mass="8848">MIDEVSKKAIVEYERRTITPAVKDSMKRQLFKGKEIETEQGTATHRMEHEKGQEIELFDEASSKRGVARQAGISKQR</sequence>
<reference evidence="1" key="1">
    <citation type="submission" date="2020-06" db="EMBL/GenBank/DDBJ databases">
        <authorList>
            <person name="Li T."/>
            <person name="Hu X."/>
            <person name="Zhang T."/>
            <person name="Song X."/>
            <person name="Zhang H."/>
            <person name="Dai N."/>
            <person name="Sheng W."/>
            <person name="Hou X."/>
            <person name="Wei L."/>
        </authorList>
    </citation>
    <scope>NUCLEOTIDE SEQUENCE</scope>
    <source>
        <strain evidence="1">KEN1</strain>
        <tissue evidence="1">Leaf</tissue>
    </source>
</reference>
<evidence type="ECO:0000313" key="1">
    <source>
        <dbReference type="EMBL" id="KAL0416892.1"/>
    </source>
</evidence>
<reference evidence="1" key="2">
    <citation type="journal article" date="2024" name="Plant">
        <title>Genomic evolution and insights into agronomic trait innovations of Sesamum species.</title>
        <authorList>
            <person name="Miao H."/>
            <person name="Wang L."/>
            <person name="Qu L."/>
            <person name="Liu H."/>
            <person name="Sun Y."/>
            <person name="Le M."/>
            <person name="Wang Q."/>
            <person name="Wei S."/>
            <person name="Zheng Y."/>
            <person name="Lin W."/>
            <person name="Duan Y."/>
            <person name="Cao H."/>
            <person name="Xiong S."/>
            <person name="Wang X."/>
            <person name="Wei L."/>
            <person name="Li C."/>
            <person name="Ma Q."/>
            <person name="Ju M."/>
            <person name="Zhao R."/>
            <person name="Li G."/>
            <person name="Mu C."/>
            <person name="Tian Q."/>
            <person name="Mei H."/>
            <person name="Zhang T."/>
            <person name="Gao T."/>
            <person name="Zhang H."/>
        </authorList>
    </citation>
    <scope>NUCLEOTIDE SEQUENCE</scope>
    <source>
        <strain evidence="1">KEN1</strain>
    </source>
</reference>
<dbReference type="AlphaFoldDB" id="A0AAW2UIQ0"/>
<comment type="caution">
    <text evidence="1">The sequence shown here is derived from an EMBL/GenBank/DDBJ whole genome shotgun (WGS) entry which is preliminary data.</text>
</comment>
<accession>A0AAW2UIQ0</accession>
<name>A0AAW2UIQ0_9LAMI</name>
<dbReference type="EMBL" id="JACGWN010000012">
    <property type="protein sequence ID" value="KAL0416892.1"/>
    <property type="molecule type" value="Genomic_DNA"/>
</dbReference>
<proteinExistence type="predicted"/>
<gene>
    <name evidence="1" type="ORF">Slati_3521100</name>
</gene>
<protein>
    <submittedName>
        <fullName evidence="1">Uncharacterized protein</fullName>
    </submittedName>
</protein>